<accession>A0AAV0CPN9</accession>
<feature type="region of interest" description="Disordered" evidence="1">
    <location>
        <begin position="1"/>
        <end position="118"/>
    </location>
</feature>
<feature type="compositionally biased region" description="Polar residues" evidence="1">
    <location>
        <begin position="1"/>
        <end position="34"/>
    </location>
</feature>
<proteinExistence type="predicted"/>
<dbReference type="EMBL" id="CAMAPF010000034">
    <property type="protein sequence ID" value="CAH9080063.1"/>
    <property type="molecule type" value="Genomic_DNA"/>
</dbReference>
<evidence type="ECO:0000313" key="3">
    <source>
        <dbReference type="EMBL" id="CAH9080063.1"/>
    </source>
</evidence>
<dbReference type="Proteomes" id="UP001152523">
    <property type="component" value="Unassembled WGS sequence"/>
</dbReference>
<evidence type="ECO:0000313" key="4">
    <source>
        <dbReference type="Proteomes" id="UP001152523"/>
    </source>
</evidence>
<organism evidence="3 4">
    <name type="scientific">Cuscuta epithymum</name>
    <dbReference type="NCBI Taxonomy" id="186058"/>
    <lineage>
        <taxon>Eukaryota</taxon>
        <taxon>Viridiplantae</taxon>
        <taxon>Streptophyta</taxon>
        <taxon>Embryophyta</taxon>
        <taxon>Tracheophyta</taxon>
        <taxon>Spermatophyta</taxon>
        <taxon>Magnoliopsida</taxon>
        <taxon>eudicotyledons</taxon>
        <taxon>Gunneridae</taxon>
        <taxon>Pentapetalae</taxon>
        <taxon>asterids</taxon>
        <taxon>lamiids</taxon>
        <taxon>Solanales</taxon>
        <taxon>Convolvulaceae</taxon>
        <taxon>Cuscuteae</taxon>
        <taxon>Cuscuta</taxon>
        <taxon>Cuscuta subgen. Cuscuta</taxon>
    </lineage>
</organism>
<comment type="caution">
    <text evidence="3">The sequence shown here is derived from an EMBL/GenBank/DDBJ whole genome shotgun (WGS) entry which is preliminary data.</text>
</comment>
<dbReference type="SUPFAM" id="SSF56672">
    <property type="entry name" value="DNA/RNA polymerases"/>
    <property type="match status" value="1"/>
</dbReference>
<dbReference type="InterPro" id="IPR043502">
    <property type="entry name" value="DNA/RNA_pol_sf"/>
</dbReference>
<evidence type="ECO:0000259" key="2">
    <source>
        <dbReference type="Pfam" id="PF07727"/>
    </source>
</evidence>
<sequence>MPSTQHISLQPTPSWQLPSTPICTISTQASTQHTPHADTDHTPPQQTPSDLPSSTYTLPPASPSSTTTQTPSPHLPSPHFSSISMPEQPVANPHDDSPVHSEPVTTSLSSLPASTHNLHPMQTRAKSGIFKPKTIFNLNTVALSADPTCFSEANKHLPWRQAMAEEFNALISNNTWELVPFDNTKNVVGSKWIYKTKYNSDGSIERHKARLVGQGFSQQAGVDFSETFSPVIKPTTVRVVLSLAISFGWVIRQLDVKNAFLHGHLTEEVYMRQPRGFTHPLFPNHLCRLRKALYGLKQAPRAWFHRFSSFLLSHSFTCSKSDNSLFIYRQNNYVIYLLLYVDDIIITGNSSSLVSSLIHLVAQHFAMKDLGDLHYFLGVQAKRSDKGLFLSQHKYVCDLLSRFHLHTVKPVRTPLATRTSLSLSH</sequence>
<keyword evidence="4" id="KW-1185">Reference proteome</keyword>
<feature type="domain" description="Reverse transcriptase Ty1/copia-type" evidence="2">
    <location>
        <begin position="173"/>
        <end position="415"/>
    </location>
</feature>
<feature type="compositionally biased region" description="Polar residues" evidence="1">
    <location>
        <begin position="103"/>
        <end position="117"/>
    </location>
</feature>
<dbReference type="PANTHER" id="PTHR43383">
    <property type="entry name" value="NODULIN 6"/>
    <property type="match status" value="1"/>
</dbReference>
<dbReference type="PANTHER" id="PTHR43383:SF2">
    <property type="entry name" value="AMIDOHYDROLASE 2 FAMILY PROTEIN"/>
    <property type="match status" value="1"/>
</dbReference>
<name>A0AAV0CPN9_9ASTE</name>
<feature type="compositionally biased region" description="Low complexity" evidence="1">
    <location>
        <begin position="51"/>
        <end position="84"/>
    </location>
</feature>
<protein>
    <recommendedName>
        <fullName evidence="2">Reverse transcriptase Ty1/copia-type domain-containing protein</fullName>
    </recommendedName>
</protein>
<dbReference type="InterPro" id="IPR013103">
    <property type="entry name" value="RVT_2"/>
</dbReference>
<dbReference type="AlphaFoldDB" id="A0AAV0CPN9"/>
<evidence type="ECO:0000256" key="1">
    <source>
        <dbReference type="SAM" id="MobiDB-lite"/>
    </source>
</evidence>
<reference evidence="3" key="1">
    <citation type="submission" date="2022-07" db="EMBL/GenBank/DDBJ databases">
        <authorList>
            <person name="Macas J."/>
            <person name="Novak P."/>
            <person name="Neumann P."/>
        </authorList>
    </citation>
    <scope>NUCLEOTIDE SEQUENCE</scope>
</reference>
<dbReference type="Pfam" id="PF07727">
    <property type="entry name" value="RVT_2"/>
    <property type="match status" value="1"/>
</dbReference>
<gene>
    <name evidence="3" type="ORF">CEPIT_LOCUS7190</name>
</gene>